<dbReference type="InterPro" id="IPR013087">
    <property type="entry name" value="Znf_C2H2_type"/>
</dbReference>
<reference evidence="3" key="1">
    <citation type="submission" date="2021-06" db="EMBL/GenBank/DDBJ databases">
        <authorList>
            <person name="Kallberg Y."/>
            <person name="Tangrot J."/>
            <person name="Rosling A."/>
        </authorList>
    </citation>
    <scope>NUCLEOTIDE SEQUENCE</scope>
    <source>
        <strain evidence="3">FL966</strain>
    </source>
</reference>
<sequence length="155" mass="18119">MALLKPFPCQLCNNSYSSKSSLSCHEITKHSMNHIVPHYQHLPTISEGIINHFRAVLLQDINSKLGFHQTNEGLKHIQWNFPENLFYFFFSNESGFSYRPSLRRYSCVFKGQNGYNRIGTILKCKFWRKNKNKNGCETFVLVENRDNKGTLLKKI</sequence>
<organism evidence="3 4">
    <name type="scientific">Cetraspora pellucida</name>
    <dbReference type="NCBI Taxonomy" id="1433469"/>
    <lineage>
        <taxon>Eukaryota</taxon>
        <taxon>Fungi</taxon>
        <taxon>Fungi incertae sedis</taxon>
        <taxon>Mucoromycota</taxon>
        <taxon>Glomeromycotina</taxon>
        <taxon>Glomeromycetes</taxon>
        <taxon>Diversisporales</taxon>
        <taxon>Gigasporaceae</taxon>
        <taxon>Cetraspora</taxon>
    </lineage>
</organism>
<keyword evidence="1" id="KW-0479">Metal-binding</keyword>
<name>A0A9N9E577_9GLOM</name>
<evidence type="ECO:0000313" key="4">
    <source>
        <dbReference type="Proteomes" id="UP000789759"/>
    </source>
</evidence>
<dbReference type="PROSITE" id="PS50157">
    <property type="entry name" value="ZINC_FINGER_C2H2_2"/>
    <property type="match status" value="1"/>
</dbReference>
<keyword evidence="1" id="KW-0862">Zinc</keyword>
<comment type="caution">
    <text evidence="3">The sequence shown here is derived from an EMBL/GenBank/DDBJ whole genome shotgun (WGS) entry which is preliminary data.</text>
</comment>
<dbReference type="EMBL" id="CAJVQA010007585">
    <property type="protein sequence ID" value="CAG8658848.1"/>
    <property type="molecule type" value="Genomic_DNA"/>
</dbReference>
<dbReference type="Proteomes" id="UP000789759">
    <property type="component" value="Unassembled WGS sequence"/>
</dbReference>
<dbReference type="SUPFAM" id="SSF57667">
    <property type="entry name" value="beta-beta-alpha zinc fingers"/>
    <property type="match status" value="1"/>
</dbReference>
<keyword evidence="1" id="KW-0863">Zinc-finger</keyword>
<accession>A0A9N9E577</accession>
<dbReference type="PROSITE" id="PS00028">
    <property type="entry name" value="ZINC_FINGER_C2H2_1"/>
    <property type="match status" value="1"/>
</dbReference>
<protein>
    <submittedName>
        <fullName evidence="3">23872_t:CDS:1</fullName>
    </submittedName>
</protein>
<dbReference type="OrthoDB" id="2403532at2759"/>
<gene>
    <name evidence="3" type="ORF">CPELLU_LOCUS9701</name>
</gene>
<dbReference type="AlphaFoldDB" id="A0A9N9E577"/>
<evidence type="ECO:0000256" key="1">
    <source>
        <dbReference type="PROSITE-ProRule" id="PRU00042"/>
    </source>
</evidence>
<feature type="domain" description="C2H2-type" evidence="2">
    <location>
        <begin position="7"/>
        <end position="35"/>
    </location>
</feature>
<dbReference type="GO" id="GO:0008270">
    <property type="term" value="F:zinc ion binding"/>
    <property type="evidence" value="ECO:0007669"/>
    <property type="project" value="UniProtKB-KW"/>
</dbReference>
<dbReference type="InterPro" id="IPR036236">
    <property type="entry name" value="Znf_C2H2_sf"/>
</dbReference>
<keyword evidence="4" id="KW-1185">Reference proteome</keyword>
<proteinExistence type="predicted"/>
<evidence type="ECO:0000313" key="3">
    <source>
        <dbReference type="EMBL" id="CAG8658848.1"/>
    </source>
</evidence>
<evidence type="ECO:0000259" key="2">
    <source>
        <dbReference type="PROSITE" id="PS50157"/>
    </source>
</evidence>